<dbReference type="PANTHER" id="PTHR43385:SF1">
    <property type="entry name" value="RIBOFLAVIN TRANSPORTER RIBJ"/>
    <property type="match status" value="1"/>
</dbReference>
<dbReference type="GO" id="GO:0022857">
    <property type="term" value="F:transmembrane transporter activity"/>
    <property type="evidence" value="ECO:0007669"/>
    <property type="project" value="InterPro"/>
</dbReference>
<feature type="transmembrane region" description="Helical" evidence="6">
    <location>
        <begin position="391"/>
        <end position="408"/>
    </location>
</feature>
<gene>
    <name evidence="7" type="ORF">TTHERM_01207670</name>
</gene>
<dbReference type="KEGG" id="tet:TTHERM_01207670"/>
<feature type="transmembrane region" description="Helical" evidence="6">
    <location>
        <begin position="263"/>
        <end position="284"/>
    </location>
</feature>
<keyword evidence="2" id="KW-0813">Transport</keyword>
<evidence type="ECO:0000256" key="6">
    <source>
        <dbReference type="SAM" id="Phobius"/>
    </source>
</evidence>
<feature type="transmembrane region" description="Helical" evidence="6">
    <location>
        <begin position="53"/>
        <end position="73"/>
    </location>
</feature>
<dbReference type="InterPro" id="IPR052983">
    <property type="entry name" value="MFS_Riboflavin_Transporter"/>
</dbReference>
<feature type="transmembrane region" description="Helical" evidence="6">
    <location>
        <begin position="296"/>
        <end position="315"/>
    </location>
</feature>
<sequence>MQKKFEQLFGSLSCVLIILVCGDFKVWSIINTYAYSYLRQYNTSLQMNDVNEIFFWISFATNTGIQCGLYFAYQFGFRKMLIINGLICSIFVFCSSFCTNFYAFTFTFAVGNVFFAGMIYLIAFDRAYKIFPTHKEITSGLLNVIFGIGLLGQGELYFLMINKDDTPLVEEQDYYPPEVANNLPWALRYISIIYASFVIISLICYRKNLFEEQISPSCDSDNLIDQESAPSSDTSSQINQNQEVNEEHQECQSFREAFLSVSFVKVFFILFFLGSFGTMIIGNYRPYGQQFISSDSYLTLVGTISGLCNGFSGLVWGPILKKINYKYVIYILLGINAIASFCYPSISQYQGLFFFFTALSIFTYGGIYCVFPIMVLNIYGNKMGTRMIGNFYQALTLCSLFQYIFLKYESDWNVVFYTYGSMSLFGLIIALIFTPQRVNWKVKVPLSNQES</sequence>
<name>Q23YQ5_TETTS</name>
<dbReference type="OMA" id="DEILMPW"/>
<dbReference type="PANTHER" id="PTHR43385">
    <property type="entry name" value="RIBOFLAVIN TRANSPORTER RIBJ"/>
    <property type="match status" value="1"/>
</dbReference>
<evidence type="ECO:0000256" key="4">
    <source>
        <dbReference type="ARBA" id="ARBA00022989"/>
    </source>
</evidence>
<feature type="transmembrane region" description="Helical" evidence="6">
    <location>
        <begin position="185"/>
        <end position="205"/>
    </location>
</feature>
<feature type="transmembrane region" description="Helical" evidence="6">
    <location>
        <begin position="109"/>
        <end position="128"/>
    </location>
</feature>
<evidence type="ECO:0000313" key="7">
    <source>
        <dbReference type="EMBL" id="EAS01667.1"/>
    </source>
</evidence>
<dbReference type="InterPro" id="IPR011701">
    <property type="entry name" value="MFS"/>
</dbReference>
<dbReference type="InParanoid" id="Q23YQ5"/>
<dbReference type="FunCoup" id="Q23YQ5">
    <property type="interactions" value="2"/>
</dbReference>
<proteinExistence type="predicted"/>
<dbReference type="HOGENOM" id="CLU_001265_59_6_1"/>
<organism evidence="7 8">
    <name type="scientific">Tetrahymena thermophila (strain SB210)</name>
    <dbReference type="NCBI Taxonomy" id="312017"/>
    <lineage>
        <taxon>Eukaryota</taxon>
        <taxon>Sar</taxon>
        <taxon>Alveolata</taxon>
        <taxon>Ciliophora</taxon>
        <taxon>Intramacronucleata</taxon>
        <taxon>Oligohymenophorea</taxon>
        <taxon>Hymenostomatida</taxon>
        <taxon>Tetrahymenina</taxon>
        <taxon>Tetrahymenidae</taxon>
        <taxon>Tetrahymena</taxon>
    </lineage>
</organism>
<dbReference type="InterPro" id="IPR036259">
    <property type="entry name" value="MFS_trans_sf"/>
</dbReference>
<dbReference type="OrthoDB" id="410267at2759"/>
<keyword evidence="5 6" id="KW-0472">Membrane</keyword>
<feature type="transmembrane region" description="Helical" evidence="6">
    <location>
        <begin position="12"/>
        <end position="33"/>
    </location>
</feature>
<comment type="subcellular location">
    <subcellularLocation>
        <location evidence="1">Membrane</location>
        <topology evidence="1">Multi-pass membrane protein</topology>
    </subcellularLocation>
</comment>
<dbReference type="Pfam" id="PF07690">
    <property type="entry name" value="MFS_1"/>
    <property type="match status" value="1"/>
</dbReference>
<dbReference type="AlphaFoldDB" id="Q23YQ5"/>
<accession>Q23YQ5</accession>
<protein>
    <submittedName>
        <fullName evidence="7">Oxalate/formate exchange protein</fullName>
    </submittedName>
</protein>
<dbReference type="SUPFAM" id="SSF103473">
    <property type="entry name" value="MFS general substrate transporter"/>
    <property type="match status" value="1"/>
</dbReference>
<dbReference type="GeneID" id="7834770"/>
<evidence type="ECO:0000256" key="2">
    <source>
        <dbReference type="ARBA" id="ARBA00022448"/>
    </source>
</evidence>
<reference evidence="8" key="1">
    <citation type="journal article" date="2006" name="PLoS Biol.">
        <title>Macronuclear genome sequence of the ciliate Tetrahymena thermophila, a model eukaryote.</title>
        <authorList>
            <person name="Eisen J.A."/>
            <person name="Coyne R.S."/>
            <person name="Wu M."/>
            <person name="Wu D."/>
            <person name="Thiagarajan M."/>
            <person name="Wortman J.R."/>
            <person name="Badger J.H."/>
            <person name="Ren Q."/>
            <person name="Amedeo P."/>
            <person name="Jones K.M."/>
            <person name="Tallon L.J."/>
            <person name="Delcher A.L."/>
            <person name="Salzberg S.L."/>
            <person name="Silva J.C."/>
            <person name="Haas B.J."/>
            <person name="Majoros W.H."/>
            <person name="Farzad M."/>
            <person name="Carlton J.M."/>
            <person name="Smith R.K. Jr."/>
            <person name="Garg J."/>
            <person name="Pearlman R.E."/>
            <person name="Karrer K.M."/>
            <person name="Sun L."/>
            <person name="Manning G."/>
            <person name="Elde N.C."/>
            <person name="Turkewitz A.P."/>
            <person name="Asai D.J."/>
            <person name="Wilkes D.E."/>
            <person name="Wang Y."/>
            <person name="Cai H."/>
            <person name="Collins K."/>
            <person name="Stewart B.A."/>
            <person name="Lee S.R."/>
            <person name="Wilamowska K."/>
            <person name="Weinberg Z."/>
            <person name="Ruzzo W.L."/>
            <person name="Wloga D."/>
            <person name="Gaertig J."/>
            <person name="Frankel J."/>
            <person name="Tsao C.-C."/>
            <person name="Gorovsky M.A."/>
            <person name="Keeling P.J."/>
            <person name="Waller R.F."/>
            <person name="Patron N.J."/>
            <person name="Cherry J.M."/>
            <person name="Stover N.A."/>
            <person name="Krieger C.J."/>
            <person name="del Toro C."/>
            <person name="Ryder H.F."/>
            <person name="Williamson S.C."/>
            <person name="Barbeau R.A."/>
            <person name="Hamilton E.P."/>
            <person name="Orias E."/>
        </authorList>
    </citation>
    <scope>NUCLEOTIDE SEQUENCE [LARGE SCALE GENOMIC DNA]</scope>
    <source>
        <strain evidence="8">SB210</strain>
    </source>
</reference>
<dbReference type="eggNOG" id="KOG2504">
    <property type="taxonomic scope" value="Eukaryota"/>
</dbReference>
<dbReference type="EMBL" id="GG662558">
    <property type="protein sequence ID" value="EAS01667.1"/>
    <property type="molecule type" value="Genomic_DNA"/>
</dbReference>
<feature type="transmembrane region" description="Helical" evidence="6">
    <location>
        <begin position="327"/>
        <end position="346"/>
    </location>
</feature>
<keyword evidence="3 6" id="KW-0812">Transmembrane</keyword>
<evidence type="ECO:0000256" key="1">
    <source>
        <dbReference type="ARBA" id="ARBA00004141"/>
    </source>
</evidence>
<evidence type="ECO:0000313" key="8">
    <source>
        <dbReference type="Proteomes" id="UP000009168"/>
    </source>
</evidence>
<dbReference type="GO" id="GO:0016020">
    <property type="term" value="C:membrane"/>
    <property type="evidence" value="ECO:0007669"/>
    <property type="project" value="UniProtKB-SubCell"/>
</dbReference>
<dbReference type="RefSeq" id="XP_001021912.1">
    <property type="nucleotide sequence ID" value="XM_001021912.1"/>
</dbReference>
<feature type="transmembrane region" description="Helical" evidence="6">
    <location>
        <begin position="414"/>
        <end position="433"/>
    </location>
</feature>
<evidence type="ECO:0000256" key="3">
    <source>
        <dbReference type="ARBA" id="ARBA00022692"/>
    </source>
</evidence>
<keyword evidence="4 6" id="KW-1133">Transmembrane helix</keyword>
<feature type="transmembrane region" description="Helical" evidence="6">
    <location>
        <begin position="80"/>
        <end position="103"/>
    </location>
</feature>
<keyword evidence="8" id="KW-1185">Reference proteome</keyword>
<dbReference type="Proteomes" id="UP000009168">
    <property type="component" value="Unassembled WGS sequence"/>
</dbReference>
<evidence type="ECO:0000256" key="5">
    <source>
        <dbReference type="ARBA" id="ARBA00023136"/>
    </source>
</evidence>
<dbReference type="Gene3D" id="1.20.1250.20">
    <property type="entry name" value="MFS general substrate transporter like domains"/>
    <property type="match status" value="1"/>
</dbReference>
<feature type="transmembrane region" description="Helical" evidence="6">
    <location>
        <begin position="140"/>
        <end position="160"/>
    </location>
</feature>
<feature type="transmembrane region" description="Helical" evidence="6">
    <location>
        <begin position="352"/>
        <end position="379"/>
    </location>
</feature>